<dbReference type="PANTHER" id="PTHR11487">
    <property type="entry name" value="THIOESTERASE"/>
    <property type="match status" value="1"/>
</dbReference>
<reference evidence="4 5" key="1">
    <citation type="submission" date="2014-02" db="EMBL/GenBank/DDBJ databases">
        <title>The small core and large imbalanced accessory genome model reveals a collaborative survival strategy of Sorangium cellulosum strains in nature.</title>
        <authorList>
            <person name="Han K."/>
            <person name="Peng R."/>
            <person name="Blom J."/>
            <person name="Li Y.-Z."/>
        </authorList>
    </citation>
    <scope>NUCLEOTIDE SEQUENCE [LARGE SCALE GENOMIC DNA]</scope>
    <source>
        <strain evidence="4 5">So0157-25</strain>
    </source>
</reference>
<keyword evidence="2" id="KW-0378">Hydrolase</keyword>
<comment type="similarity">
    <text evidence="1">Belongs to the thioesterase family.</text>
</comment>
<evidence type="ECO:0000259" key="3">
    <source>
        <dbReference type="SMART" id="SM00824"/>
    </source>
</evidence>
<dbReference type="SMART" id="SM00824">
    <property type="entry name" value="PKS_TE"/>
    <property type="match status" value="1"/>
</dbReference>
<dbReference type="Pfam" id="PF00975">
    <property type="entry name" value="Thioesterase"/>
    <property type="match status" value="1"/>
</dbReference>
<dbReference type="SUPFAM" id="SSF53474">
    <property type="entry name" value="alpha/beta-Hydrolases"/>
    <property type="match status" value="1"/>
</dbReference>
<dbReference type="InterPro" id="IPR020802">
    <property type="entry name" value="TesA-like"/>
</dbReference>
<organism evidence="4 5">
    <name type="scientific">Sorangium cellulosum</name>
    <name type="common">Polyangium cellulosum</name>
    <dbReference type="NCBI Taxonomy" id="56"/>
    <lineage>
        <taxon>Bacteria</taxon>
        <taxon>Pseudomonadati</taxon>
        <taxon>Myxococcota</taxon>
        <taxon>Polyangia</taxon>
        <taxon>Polyangiales</taxon>
        <taxon>Polyangiaceae</taxon>
        <taxon>Sorangium</taxon>
    </lineage>
</organism>
<dbReference type="InterPro" id="IPR012223">
    <property type="entry name" value="TEII"/>
</dbReference>
<accession>A0A150P2W8</accession>
<dbReference type="PANTHER" id="PTHR11487:SF0">
    <property type="entry name" value="S-ACYL FATTY ACID SYNTHASE THIOESTERASE, MEDIUM CHAIN"/>
    <property type="match status" value="1"/>
</dbReference>
<sequence length="269" mass="29632">MNTSSRMLRRILSAPAQSSPHLIVCPFGGGSFSAFRGWRALSHLDVSASLVTYPGRDHRLDEQGMRSVQHTASELAHALCEEPPSGQWILVGHSVGAQIAFEACRLLEPWGRAPAGLVLSACHAPHLVPRRTLSPLDDDGFIEELIRLGGCPVELRADAQLREVFLPMLRGDFLASESYRLSLDGCATRLRTPTLLLHGSSDDEARQDEVEAWKSWLGGRAELRALAGDHFYITQDPAAFVTEVLRMFRLPSRSAVPPGQRRTPSSYFP</sequence>
<dbReference type="GO" id="GO:0016787">
    <property type="term" value="F:hydrolase activity"/>
    <property type="evidence" value="ECO:0007669"/>
    <property type="project" value="UniProtKB-KW"/>
</dbReference>
<dbReference type="EMBL" id="JELY01003312">
    <property type="protein sequence ID" value="KYF49858.1"/>
    <property type="molecule type" value="Genomic_DNA"/>
</dbReference>
<proteinExistence type="inferred from homology"/>
<dbReference type="InterPro" id="IPR001031">
    <property type="entry name" value="Thioesterase"/>
</dbReference>
<feature type="domain" description="Thioesterase TesA-like" evidence="3">
    <location>
        <begin position="24"/>
        <end position="245"/>
    </location>
</feature>
<gene>
    <name evidence="4" type="ORF">BE08_46240</name>
</gene>
<protein>
    <recommendedName>
        <fullName evidence="3">Thioesterase TesA-like domain-containing protein</fullName>
    </recommendedName>
</protein>
<dbReference type="Proteomes" id="UP000075420">
    <property type="component" value="Unassembled WGS sequence"/>
</dbReference>
<comment type="caution">
    <text evidence="4">The sequence shown here is derived from an EMBL/GenBank/DDBJ whole genome shotgun (WGS) entry which is preliminary data.</text>
</comment>
<dbReference type="AlphaFoldDB" id="A0A150P2W8"/>
<name>A0A150P2W8_SORCE</name>
<evidence type="ECO:0000313" key="5">
    <source>
        <dbReference type="Proteomes" id="UP000075420"/>
    </source>
</evidence>
<dbReference type="GO" id="GO:0008610">
    <property type="term" value="P:lipid biosynthetic process"/>
    <property type="evidence" value="ECO:0007669"/>
    <property type="project" value="TreeGrafter"/>
</dbReference>
<evidence type="ECO:0000256" key="2">
    <source>
        <dbReference type="ARBA" id="ARBA00022801"/>
    </source>
</evidence>
<evidence type="ECO:0000256" key="1">
    <source>
        <dbReference type="ARBA" id="ARBA00007169"/>
    </source>
</evidence>
<evidence type="ECO:0000313" key="4">
    <source>
        <dbReference type="EMBL" id="KYF49858.1"/>
    </source>
</evidence>
<dbReference type="InterPro" id="IPR029058">
    <property type="entry name" value="AB_hydrolase_fold"/>
</dbReference>
<dbReference type="Gene3D" id="3.40.50.1820">
    <property type="entry name" value="alpha/beta hydrolase"/>
    <property type="match status" value="1"/>
</dbReference>